<dbReference type="Pfam" id="PF14574">
    <property type="entry name" value="RACo_C_ter"/>
    <property type="match status" value="1"/>
</dbReference>
<dbReference type="InterPro" id="IPR027980">
    <property type="entry name" value="RACo_C"/>
</dbReference>
<comment type="caution">
    <text evidence="2">The sequence shown here is derived from an EMBL/GenBank/DDBJ whole genome shotgun (WGS) entry which is preliminary data.</text>
</comment>
<feature type="domain" description="RACo C-terminal" evidence="1">
    <location>
        <begin position="2"/>
        <end position="173"/>
    </location>
</feature>
<feature type="non-terminal residue" evidence="2">
    <location>
        <position position="1"/>
    </location>
</feature>
<name>X0VF83_9ZZZZ</name>
<dbReference type="PANTHER" id="PTHR42895:SF1">
    <property type="entry name" value="IRON-SULFUR CLUSTER PROTEIN"/>
    <property type="match status" value="1"/>
</dbReference>
<evidence type="ECO:0000259" key="1">
    <source>
        <dbReference type="Pfam" id="PF14574"/>
    </source>
</evidence>
<protein>
    <recommendedName>
        <fullName evidence="1">RACo C-terminal domain-containing protein</fullName>
    </recommendedName>
</protein>
<gene>
    <name evidence="2" type="ORF">S01H1_20306</name>
</gene>
<accession>X0VF83</accession>
<reference evidence="2" key="1">
    <citation type="journal article" date="2014" name="Front. Microbiol.">
        <title>High frequency of phylogenetically diverse reductive dehalogenase-homologous genes in deep subseafloor sedimentary metagenomes.</title>
        <authorList>
            <person name="Kawai M."/>
            <person name="Futagami T."/>
            <person name="Toyoda A."/>
            <person name="Takaki Y."/>
            <person name="Nishi S."/>
            <person name="Hori S."/>
            <person name="Arai W."/>
            <person name="Tsubouchi T."/>
            <person name="Morono Y."/>
            <person name="Uchiyama I."/>
            <person name="Ito T."/>
            <person name="Fujiyama A."/>
            <person name="Inagaki F."/>
            <person name="Takami H."/>
        </authorList>
    </citation>
    <scope>NUCLEOTIDE SEQUENCE</scope>
    <source>
        <strain evidence="2">Expedition CK06-06</strain>
    </source>
</reference>
<dbReference type="AlphaFoldDB" id="X0VF83"/>
<proteinExistence type="predicted"/>
<dbReference type="EMBL" id="BARS01011090">
    <property type="protein sequence ID" value="GAF99210.1"/>
    <property type="molecule type" value="Genomic_DNA"/>
</dbReference>
<evidence type="ECO:0000313" key="2">
    <source>
        <dbReference type="EMBL" id="GAF99210.1"/>
    </source>
</evidence>
<dbReference type="PANTHER" id="PTHR42895">
    <property type="entry name" value="IRON-SULFUR CLUSTER-BINDING PROTEIN-RELATED"/>
    <property type="match status" value="1"/>
</dbReference>
<dbReference type="InterPro" id="IPR052911">
    <property type="entry name" value="Corrinoid_activation_enz"/>
</dbReference>
<organism evidence="2">
    <name type="scientific">marine sediment metagenome</name>
    <dbReference type="NCBI Taxonomy" id="412755"/>
    <lineage>
        <taxon>unclassified sequences</taxon>
        <taxon>metagenomes</taxon>
        <taxon>ecological metagenomes</taxon>
    </lineage>
</organism>
<sequence>LDAIAQLHLAGVLDAGGRMGDHPRVRTVGKQREFVLVSEEEREGWGEQEKRPAITITQHDVRELQLAKGAIGSGIQVLLEATGHAVPEIEQVIIAGAFGSYIDVDSAMTIGILPRLPLGRFRQVGNAAGMGAKLALISQSQRVEAQRIANRVRYIELTTAPHFTQTFINATYIGYQEIG</sequence>